<dbReference type="Gene3D" id="3.40.50.150">
    <property type="entry name" value="Vaccinia Virus protein VP39"/>
    <property type="match status" value="1"/>
</dbReference>
<sequence>MTKKFDVVIGNPPYQEDSETAPNRREPLYPKFMDAAFEVGEKAVLITPARFLSNSGQTKAAWNKKMLADKHLQVAYHAPDSSSLFPGTDIKGGIAVTYRDSAQEIGPIGTFLGGATTGMASVIGKVDARGEESFYKIVSSRALYRYSDLAIAERSEITDVVPKGAGNQVTPSSFIALDEVIFFDAEPSDGRDYVQVVGSSASKRTIRWLRSDYISAPDSRSRFKVLVAKANNSGAFGETLSSPFVAGPGVTHTDTFLTVGPFDSDQEAEACLAYLKTKFARALLSVLKTTQNNARSVWKLIPLQDFTSSSDIDWTKPIPEIDQQLYAKYGLDTEEIAFIEDNVKPMA</sequence>
<dbReference type="OrthoDB" id="9782445at2"/>
<dbReference type="Gene3D" id="3.40.50.1000">
    <property type="entry name" value="HAD superfamily/HAD-like"/>
    <property type="match status" value="1"/>
</dbReference>
<organism evidence="3 4">
    <name type="scientific">Tessaracoccus bendigoensis DSM 12906</name>
    <dbReference type="NCBI Taxonomy" id="1123357"/>
    <lineage>
        <taxon>Bacteria</taxon>
        <taxon>Bacillati</taxon>
        <taxon>Actinomycetota</taxon>
        <taxon>Actinomycetes</taxon>
        <taxon>Propionibacteriales</taxon>
        <taxon>Propionibacteriaceae</taxon>
        <taxon>Tessaracoccus</taxon>
    </lineage>
</organism>
<dbReference type="RefSeq" id="WP_073187028.1">
    <property type="nucleotide sequence ID" value="NZ_FQZG01000025.1"/>
</dbReference>
<dbReference type="Proteomes" id="UP000184512">
    <property type="component" value="Unassembled WGS sequence"/>
</dbReference>
<keyword evidence="4" id="KW-1185">Reference proteome</keyword>
<dbReference type="InterPro" id="IPR011639">
    <property type="entry name" value="MethylTrfase_TaqI-like_dom"/>
</dbReference>
<name>A0A1M6G8S0_9ACTN</name>
<dbReference type="InterPro" id="IPR023214">
    <property type="entry name" value="HAD_sf"/>
</dbReference>
<feature type="domain" description="Type II methyltransferase M.TaqI-like" evidence="2">
    <location>
        <begin position="3"/>
        <end position="85"/>
    </location>
</feature>
<dbReference type="GO" id="GO:0006304">
    <property type="term" value="P:DNA modification"/>
    <property type="evidence" value="ECO:0007669"/>
    <property type="project" value="InterPro"/>
</dbReference>
<proteinExistence type="predicted"/>
<dbReference type="GO" id="GO:0032259">
    <property type="term" value="P:methylation"/>
    <property type="evidence" value="ECO:0007669"/>
    <property type="project" value="UniProtKB-KW"/>
</dbReference>
<gene>
    <name evidence="3" type="ORF">SAMN02745244_01639</name>
</gene>
<dbReference type="EMBL" id="FQZG01000025">
    <property type="protein sequence ID" value="SHJ06385.1"/>
    <property type="molecule type" value="Genomic_DNA"/>
</dbReference>
<dbReference type="GO" id="GO:0009007">
    <property type="term" value="F:site-specific DNA-methyltransferase (adenine-specific) activity"/>
    <property type="evidence" value="ECO:0007669"/>
    <property type="project" value="UniProtKB-EC"/>
</dbReference>
<keyword evidence="3" id="KW-0489">Methyltransferase</keyword>
<accession>A0A1M6G8S0</accession>
<evidence type="ECO:0000256" key="1">
    <source>
        <dbReference type="SAM" id="MobiDB-lite"/>
    </source>
</evidence>
<dbReference type="SUPFAM" id="SSF53335">
    <property type="entry name" value="S-adenosyl-L-methionine-dependent methyltransferases"/>
    <property type="match status" value="1"/>
</dbReference>
<dbReference type="AlphaFoldDB" id="A0A1M6G8S0"/>
<dbReference type="STRING" id="1123357.SAMN02745244_01639"/>
<dbReference type="Pfam" id="PF07669">
    <property type="entry name" value="Eco57I"/>
    <property type="match status" value="1"/>
</dbReference>
<feature type="region of interest" description="Disordered" evidence="1">
    <location>
        <begin position="1"/>
        <end position="25"/>
    </location>
</feature>
<dbReference type="GO" id="GO:0003676">
    <property type="term" value="F:nucleic acid binding"/>
    <property type="evidence" value="ECO:0007669"/>
    <property type="project" value="InterPro"/>
</dbReference>
<evidence type="ECO:0000313" key="4">
    <source>
        <dbReference type="Proteomes" id="UP000184512"/>
    </source>
</evidence>
<reference evidence="3 4" key="1">
    <citation type="submission" date="2016-11" db="EMBL/GenBank/DDBJ databases">
        <authorList>
            <person name="Jaros S."/>
            <person name="Januszkiewicz K."/>
            <person name="Wedrychowicz H."/>
        </authorList>
    </citation>
    <scope>NUCLEOTIDE SEQUENCE [LARGE SCALE GENOMIC DNA]</scope>
    <source>
        <strain evidence="3 4">DSM 12906</strain>
    </source>
</reference>
<dbReference type="PROSITE" id="PS00092">
    <property type="entry name" value="N6_MTASE"/>
    <property type="match status" value="1"/>
</dbReference>
<protein>
    <submittedName>
        <fullName evidence="3">Eco57I restriction-modification methylase</fullName>
    </submittedName>
</protein>
<dbReference type="InterPro" id="IPR002052">
    <property type="entry name" value="DNA_methylase_N6_adenine_CS"/>
</dbReference>
<dbReference type="InterPro" id="IPR029063">
    <property type="entry name" value="SAM-dependent_MTases_sf"/>
</dbReference>
<evidence type="ECO:0000259" key="2">
    <source>
        <dbReference type="Pfam" id="PF07669"/>
    </source>
</evidence>
<keyword evidence="3" id="KW-0808">Transferase</keyword>
<evidence type="ECO:0000313" key="3">
    <source>
        <dbReference type="EMBL" id="SHJ06385.1"/>
    </source>
</evidence>